<keyword evidence="2" id="KW-1185">Reference proteome</keyword>
<organism evidence="1 2">
    <name type="scientific">Diphasiastrum complanatum</name>
    <name type="common">Issler's clubmoss</name>
    <name type="synonym">Lycopodium complanatum</name>
    <dbReference type="NCBI Taxonomy" id="34168"/>
    <lineage>
        <taxon>Eukaryota</taxon>
        <taxon>Viridiplantae</taxon>
        <taxon>Streptophyta</taxon>
        <taxon>Embryophyta</taxon>
        <taxon>Tracheophyta</taxon>
        <taxon>Lycopodiopsida</taxon>
        <taxon>Lycopodiales</taxon>
        <taxon>Lycopodiaceae</taxon>
        <taxon>Lycopodioideae</taxon>
        <taxon>Diphasiastrum</taxon>
    </lineage>
</organism>
<comment type="caution">
    <text evidence="1">The sequence shown here is derived from an EMBL/GenBank/DDBJ whole genome shotgun (WGS) entry which is preliminary data.</text>
</comment>
<accession>A0ACC2CBD5</accession>
<protein>
    <submittedName>
        <fullName evidence="1">Uncharacterized protein</fullName>
    </submittedName>
</protein>
<proteinExistence type="predicted"/>
<dbReference type="EMBL" id="CM055102">
    <property type="protein sequence ID" value="KAJ7539184.1"/>
    <property type="molecule type" value="Genomic_DNA"/>
</dbReference>
<reference evidence="2" key="1">
    <citation type="journal article" date="2024" name="Proc. Natl. Acad. Sci. U.S.A.">
        <title>Extraordinary preservation of gene collinearity over three hundred million years revealed in homosporous lycophytes.</title>
        <authorList>
            <person name="Li C."/>
            <person name="Wickell D."/>
            <person name="Kuo L.Y."/>
            <person name="Chen X."/>
            <person name="Nie B."/>
            <person name="Liao X."/>
            <person name="Peng D."/>
            <person name="Ji J."/>
            <person name="Jenkins J."/>
            <person name="Williams M."/>
            <person name="Shu S."/>
            <person name="Plott C."/>
            <person name="Barry K."/>
            <person name="Rajasekar S."/>
            <person name="Grimwood J."/>
            <person name="Han X."/>
            <person name="Sun S."/>
            <person name="Hou Z."/>
            <person name="He W."/>
            <person name="Dai G."/>
            <person name="Sun C."/>
            <person name="Schmutz J."/>
            <person name="Leebens-Mack J.H."/>
            <person name="Li F.W."/>
            <person name="Wang L."/>
        </authorList>
    </citation>
    <scope>NUCLEOTIDE SEQUENCE [LARGE SCALE GENOMIC DNA]</scope>
    <source>
        <strain evidence="2">cv. PW_Plant_1</strain>
    </source>
</reference>
<sequence>MTQGGGDTITGEQYYYYQQQQQQQQLGPDQHPLPYYGTFSGNPNFPQPVPPSAGQAPGYQASIPPSTPYQYPPGAAEGRPAQRPFQHWDRLPFCGLGVGWFLFILGFVCISLSWWIGAFIFFCLKHDPRERVGLAACTIAAIIALIAGTKFVTF</sequence>
<name>A0ACC2CBD5_DIPCM</name>
<dbReference type="Proteomes" id="UP001162992">
    <property type="component" value="Chromosome 11"/>
</dbReference>
<evidence type="ECO:0000313" key="1">
    <source>
        <dbReference type="EMBL" id="KAJ7539184.1"/>
    </source>
</evidence>
<evidence type="ECO:0000313" key="2">
    <source>
        <dbReference type="Proteomes" id="UP001162992"/>
    </source>
</evidence>
<gene>
    <name evidence="1" type="ORF">O6H91_11G080000</name>
</gene>